<keyword evidence="3" id="KW-0479">Metal-binding</keyword>
<gene>
    <name evidence="6" type="primary">LOC102808353</name>
</gene>
<protein>
    <submittedName>
        <fullName evidence="6">Beta,beta-carotene 15,15'-monooxygenase-like</fullName>
    </submittedName>
</protein>
<accession>A0ABM0MLK4</accession>
<evidence type="ECO:0000313" key="5">
    <source>
        <dbReference type="Proteomes" id="UP000694865"/>
    </source>
</evidence>
<keyword evidence="4" id="KW-0408">Iron</keyword>
<sequence length="139" mass="15939">MFSAGEIPDWLTGSFLRNGPAGYELGRENYNHFFDGLGLLHRWHINNGSVTYQNKFVRSESFNEAVGRNRVLAGEFGTRSMPDPCKSMYEQFMSYFVSGDQSDNDLVSLFRVGEEFYATSETNYIRKIDPRTLDSAKHK</sequence>
<dbReference type="PANTHER" id="PTHR10543">
    <property type="entry name" value="BETA-CAROTENE DIOXYGENASE"/>
    <property type="match status" value="1"/>
</dbReference>
<evidence type="ECO:0000256" key="4">
    <source>
        <dbReference type="ARBA" id="ARBA00023004"/>
    </source>
</evidence>
<dbReference type="GeneID" id="102808353"/>
<dbReference type="RefSeq" id="XP_006820895.1">
    <property type="nucleotide sequence ID" value="XM_006820832.1"/>
</dbReference>
<reference evidence="6" key="1">
    <citation type="submission" date="2025-08" db="UniProtKB">
        <authorList>
            <consortium name="RefSeq"/>
        </authorList>
    </citation>
    <scope>IDENTIFICATION</scope>
    <source>
        <tissue evidence="6">Testes</tissue>
    </source>
</reference>
<comment type="cofactor">
    <cofactor evidence="1">
        <name>Fe(2+)</name>
        <dbReference type="ChEBI" id="CHEBI:29033"/>
    </cofactor>
</comment>
<evidence type="ECO:0000313" key="6">
    <source>
        <dbReference type="RefSeq" id="XP_006820895.1"/>
    </source>
</evidence>
<keyword evidence="5" id="KW-1185">Reference proteome</keyword>
<dbReference type="InterPro" id="IPR004294">
    <property type="entry name" value="Carotenoid_Oase"/>
</dbReference>
<evidence type="ECO:0000256" key="2">
    <source>
        <dbReference type="ARBA" id="ARBA00006787"/>
    </source>
</evidence>
<comment type="similarity">
    <text evidence="2">Belongs to the carotenoid oxygenase family.</text>
</comment>
<feature type="non-terminal residue" evidence="6">
    <location>
        <position position="139"/>
    </location>
</feature>
<name>A0ABM0MLK4_SACKO</name>
<evidence type="ECO:0000256" key="1">
    <source>
        <dbReference type="ARBA" id="ARBA00001954"/>
    </source>
</evidence>
<evidence type="ECO:0000256" key="3">
    <source>
        <dbReference type="ARBA" id="ARBA00022723"/>
    </source>
</evidence>
<dbReference type="Proteomes" id="UP000694865">
    <property type="component" value="Unplaced"/>
</dbReference>
<dbReference type="Pfam" id="PF03055">
    <property type="entry name" value="RPE65"/>
    <property type="match status" value="1"/>
</dbReference>
<dbReference type="PANTHER" id="PTHR10543:SF132">
    <property type="entry name" value="BETA,BETA-CAROTENE 15,15'-DIOXYGENASE"/>
    <property type="match status" value="1"/>
</dbReference>
<organism evidence="5 6">
    <name type="scientific">Saccoglossus kowalevskii</name>
    <name type="common">Acorn worm</name>
    <dbReference type="NCBI Taxonomy" id="10224"/>
    <lineage>
        <taxon>Eukaryota</taxon>
        <taxon>Metazoa</taxon>
        <taxon>Hemichordata</taxon>
        <taxon>Enteropneusta</taxon>
        <taxon>Harrimaniidae</taxon>
        <taxon>Saccoglossus</taxon>
    </lineage>
</organism>
<proteinExistence type="inferred from homology"/>